<feature type="chain" id="PRO_5032465309" evidence="1">
    <location>
        <begin position="28"/>
        <end position="145"/>
    </location>
</feature>
<sequence>MKRIFRGFILFFLFLTAATIFTQRAYATNFIEPEEFKKWLTSGKPVIIVDIQPHEEFVKKHFKGSIETNAFPANTEELKKRLDKALPIIQKSNDPVVIICPRGRSGAQNSYDYLKAKGVPESRLFILKGGIAGWPYPELLEKSEK</sequence>
<proteinExistence type="predicted"/>
<protein>
    <submittedName>
        <fullName evidence="3">Rhodanese-like domain-containing protein</fullName>
    </submittedName>
</protein>
<keyword evidence="1" id="KW-0732">Signal</keyword>
<dbReference type="EMBL" id="DSZU01000148">
    <property type="protein sequence ID" value="HGV56030.1"/>
    <property type="molecule type" value="Genomic_DNA"/>
</dbReference>
<comment type="caution">
    <text evidence="3">The sequence shown here is derived from an EMBL/GenBank/DDBJ whole genome shotgun (WGS) entry which is preliminary data.</text>
</comment>
<feature type="signal peptide" evidence="1">
    <location>
        <begin position="1"/>
        <end position="27"/>
    </location>
</feature>
<dbReference type="Gene3D" id="3.40.250.10">
    <property type="entry name" value="Rhodanese-like domain"/>
    <property type="match status" value="1"/>
</dbReference>
<reference evidence="3" key="1">
    <citation type="journal article" date="2020" name="mSystems">
        <title>Genome- and Community-Level Interaction Insights into Carbon Utilization and Element Cycling Functions of Hydrothermarchaeota in Hydrothermal Sediment.</title>
        <authorList>
            <person name="Zhou Z."/>
            <person name="Liu Y."/>
            <person name="Xu W."/>
            <person name="Pan J."/>
            <person name="Luo Z.H."/>
            <person name="Li M."/>
        </authorList>
    </citation>
    <scope>NUCLEOTIDE SEQUENCE [LARGE SCALE GENOMIC DNA]</scope>
    <source>
        <strain evidence="3">SpSt-605</strain>
    </source>
</reference>
<name>A0A832GS18_9BACT</name>
<dbReference type="CDD" id="cd00158">
    <property type="entry name" value="RHOD"/>
    <property type="match status" value="1"/>
</dbReference>
<dbReference type="InterPro" id="IPR001763">
    <property type="entry name" value="Rhodanese-like_dom"/>
</dbReference>
<dbReference type="Pfam" id="PF00581">
    <property type="entry name" value="Rhodanese"/>
    <property type="match status" value="1"/>
</dbReference>
<gene>
    <name evidence="3" type="ORF">ENT73_08145</name>
</gene>
<feature type="domain" description="Rhodanese" evidence="2">
    <location>
        <begin position="42"/>
        <end position="140"/>
    </location>
</feature>
<dbReference type="PROSITE" id="PS50206">
    <property type="entry name" value="RHODANESE_3"/>
    <property type="match status" value="1"/>
</dbReference>
<dbReference type="SUPFAM" id="SSF52821">
    <property type="entry name" value="Rhodanese/Cell cycle control phosphatase"/>
    <property type="match status" value="1"/>
</dbReference>
<evidence type="ECO:0000259" key="2">
    <source>
        <dbReference type="PROSITE" id="PS50206"/>
    </source>
</evidence>
<evidence type="ECO:0000256" key="1">
    <source>
        <dbReference type="SAM" id="SignalP"/>
    </source>
</evidence>
<accession>A0A832GS18</accession>
<evidence type="ECO:0000313" key="3">
    <source>
        <dbReference type="EMBL" id="HGV56030.1"/>
    </source>
</evidence>
<dbReference type="AlphaFoldDB" id="A0A832GS18"/>
<organism evidence="3">
    <name type="scientific">Caldimicrobium thiodismutans</name>
    <dbReference type="NCBI Taxonomy" id="1653476"/>
    <lineage>
        <taxon>Bacteria</taxon>
        <taxon>Pseudomonadati</taxon>
        <taxon>Thermodesulfobacteriota</taxon>
        <taxon>Thermodesulfobacteria</taxon>
        <taxon>Thermodesulfobacteriales</taxon>
        <taxon>Thermodesulfobacteriaceae</taxon>
        <taxon>Caldimicrobium</taxon>
    </lineage>
</organism>
<dbReference type="InterPro" id="IPR036873">
    <property type="entry name" value="Rhodanese-like_dom_sf"/>
</dbReference>
<dbReference type="SMART" id="SM00450">
    <property type="entry name" value="RHOD"/>
    <property type="match status" value="1"/>
</dbReference>